<organism evidence="11 12">
    <name type="scientific">Sphingomonas oleivorans</name>
    <dbReference type="NCBI Taxonomy" id="1735121"/>
    <lineage>
        <taxon>Bacteria</taxon>
        <taxon>Pseudomonadati</taxon>
        <taxon>Pseudomonadota</taxon>
        <taxon>Alphaproteobacteria</taxon>
        <taxon>Sphingomonadales</taxon>
        <taxon>Sphingomonadaceae</taxon>
        <taxon>Sphingomonas</taxon>
    </lineage>
</organism>
<feature type="transmembrane region" description="Helical" evidence="10">
    <location>
        <begin position="174"/>
        <end position="203"/>
    </location>
</feature>
<keyword evidence="5 10" id="KW-0812">Transmembrane</keyword>
<dbReference type="RefSeq" id="WP_107967531.1">
    <property type="nucleotide sequence ID" value="NZ_NWBU01000007.1"/>
</dbReference>
<dbReference type="Proteomes" id="UP000244162">
    <property type="component" value="Unassembled WGS sequence"/>
</dbReference>
<sequence length="260" mass="26010">MIPGGFAGVEAQLWLWLVAMIRPGAAFLVAPVFGAEGVPVQLRLIISLAIGMPALDLVPFALPDDGLASFAGVALVASEVMAGLALGFAVQIGFSAALLAGETIGNAMGLGFAGMVDPLSGASTPALGQLLSIIATFLFLAMGGHLALAAIIIESYRALPPGQAWLGAESIHGLALFGGDLFAAGLAIALPVGFSLVLVQIVMGMLARSAPAMNLFSVGLPATLLAGLVLMAIAAPSMGEGITAAIERGLATARQIATGR</sequence>
<gene>
    <name evidence="11" type="primary">fliR</name>
    <name evidence="11" type="ORF">CLG96_08875</name>
</gene>
<dbReference type="Pfam" id="PF01311">
    <property type="entry name" value="Bac_export_1"/>
    <property type="match status" value="1"/>
</dbReference>
<keyword evidence="8 10" id="KW-0975">Bacterial flagellum</keyword>
<dbReference type="GO" id="GO:0005886">
    <property type="term" value="C:plasma membrane"/>
    <property type="evidence" value="ECO:0007669"/>
    <property type="project" value="UniProtKB-SubCell"/>
</dbReference>
<comment type="subcellular location">
    <subcellularLocation>
        <location evidence="10">Cell membrane</location>
        <topology evidence="10">Multi-pass membrane protein</topology>
    </subcellularLocation>
    <subcellularLocation>
        <location evidence="10">Bacterial flagellum basal body</location>
    </subcellularLocation>
</comment>
<dbReference type="PRINTS" id="PR00953">
    <property type="entry name" value="TYPE3IMRPROT"/>
</dbReference>
<feature type="transmembrane region" description="Helical" evidence="10">
    <location>
        <begin position="97"/>
        <end position="116"/>
    </location>
</feature>
<keyword evidence="4 10" id="KW-1003">Cell membrane</keyword>
<dbReference type="NCBIfam" id="TIGR01400">
    <property type="entry name" value="fliR"/>
    <property type="match status" value="1"/>
</dbReference>
<dbReference type="GO" id="GO:0006605">
    <property type="term" value="P:protein targeting"/>
    <property type="evidence" value="ECO:0007669"/>
    <property type="project" value="UniProtKB-UniRule"/>
</dbReference>
<dbReference type="PANTHER" id="PTHR30065:SF8">
    <property type="entry name" value="FLAGELLAR BIOSYNTHETIC PROTEIN FLIR"/>
    <property type="match status" value="1"/>
</dbReference>
<proteinExistence type="inferred from homology"/>
<dbReference type="InterPro" id="IPR006303">
    <property type="entry name" value="FliR"/>
</dbReference>
<dbReference type="AlphaFoldDB" id="A0A2T5FYC6"/>
<evidence type="ECO:0000256" key="9">
    <source>
        <dbReference type="NCBIfam" id="TIGR01400"/>
    </source>
</evidence>
<keyword evidence="12" id="KW-1185">Reference proteome</keyword>
<feature type="transmembrane region" description="Helical" evidence="10">
    <location>
        <begin position="68"/>
        <end position="90"/>
    </location>
</feature>
<evidence type="ECO:0000313" key="11">
    <source>
        <dbReference type="EMBL" id="PTQ11537.1"/>
    </source>
</evidence>
<keyword evidence="7 10" id="KW-0472">Membrane</keyword>
<reference evidence="11 12" key="1">
    <citation type="submission" date="2017-09" db="EMBL/GenBank/DDBJ databases">
        <title>Sphingomonas panjinensis sp.nov., isolated from oil-contaminated soil.</title>
        <authorList>
            <person name="Wang L."/>
            <person name="Chen L."/>
        </authorList>
    </citation>
    <scope>NUCLEOTIDE SEQUENCE [LARGE SCALE GENOMIC DNA]</scope>
    <source>
        <strain evidence="11 12">FW-11</strain>
    </source>
</reference>
<dbReference type="GO" id="GO:0009425">
    <property type="term" value="C:bacterial-type flagellum basal body"/>
    <property type="evidence" value="ECO:0007669"/>
    <property type="project" value="UniProtKB-SubCell"/>
</dbReference>
<protein>
    <recommendedName>
        <fullName evidence="3 9">Flagellar biosynthetic protein FliR</fullName>
    </recommendedName>
</protein>
<evidence type="ECO:0000256" key="7">
    <source>
        <dbReference type="ARBA" id="ARBA00023136"/>
    </source>
</evidence>
<name>A0A2T5FYC6_9SPHN</name>
<evidence type="ECO:0000256" key="10">
    <source>
        <dbReference type="RuleBase" id="RU362071"/>
    </source>
</evidence>
<comment type="similarity">
    <text evidence="2 10">Belongs to the FliR/MopE/SpaR family.</text>
</comment>
<evidence type="ECO:0000256" key="3">
    <source>
        <dbReference type="ARBA" id="ARBA00021717"/>
    </source>
</evidence>
<keyword evidence="11" id="KW-0969">Cilium</keyword>
<comment type="function">
    <text evidence="1 10">Role in flagellar biosynthesis.</text>
</comment>
<keyword evidence="11" id="KW-0966">Cell projection</keyword>
<feature type="transmembrane region" description="Helical" evidence="10">
    <location>
        <begin position="215"/>
        <end position="235"/>
    </location>
</feature>
<accession>A0A2T5FYC6</accession>
<feature type="transmembrane region" description="Helical" evidence="10">
    <location>
        <begin position="13"/>
        <end position="35"/>
    </location>
</feature>
<evidence type="ECO:0000256" key="6">
    <source>
        <dbReference type="ARBA" id="ARBA00022989"/>
    </source>
</evidence>
<evidence type="ECO:0000256" key="4">
    <source>
        <dbReference type="ARBA" id="ARBA00022475"/>
    </source>
</evidence>
<evidence type="ECO:0000256" key="2">
    <source>
        <dbReference type="ARBA" id="ARBA00009772"/>
    </source>
</evidence>
<evidence type="ECO:0000256" key="1">
    <source>
        <dbReference type="ARBA" id="ARBA00002578"/>
    </source>
</evidence>
<dbReference type="InterPro" id="IPR002010">
    <property type="entry name" value="T3SS_IM_R"/>
</dbReference>
<keyword evidence="11" id="KW-0282">Flagellum</keyword>
<dbReference type="EMBL" id="NWBU01000007">
    <property type="protein sequence ID" value="PTQ11537.1"/>
    <property type="molecule type" value="Genomic_DNA"/>
</dbReference>
<comment type="caution">
    <text evidence="11">The sequence shown here is derived from an EMBL/GenBank/DDBJ whole genome shotgun (WGS) entry which is preliminary data.</text>
</comment>
<dbReference type="GO" id="GO:0044780">
    <property type="term" value="P:bacterial-type flagellum assembly"/>
    <property type="evidence" value="ECO:0007669"/>
    <property type="project" value="UniProtKB-UniRule"/>
</dbReference>
<evidence type="ECO:0000256" key="5">
    <source>
        <dbReference type="ARBA" id="ARBA00022692"/>
    </source>
</evidence>
<dbReference type="PANTHER" id="PTHR30065">
    <property type="entry name" value="FLAGELLAR BIOSYNTHETIC PROTEIN FLIR"/>
    <property type="match status" value="1"/>
</dbReference>
<evidence type="ECO:0000256" key="8">
    <source>
        <dbReference type="ARBA" id="ARBA00023143"/>
    </source>
</evidence>
<evidence type="ECO:0000313" key="12">
    <source>
        <dbReference type="Proteomes" id="UP000244162"/>
    </source>
</evidence>
<feature type="transmembrane region" description="Helical" evidence="10">
    <location>
        <begin position="128"/>
        <end position="153"/>
    </location>
</feature>
<keyword evidence="6 10" id="KW-1133">Transmembrane helix</keyword>
<dbReference type="OrthoDB" id="9797790at2"/>